<evidence type="ECO:0000256" key="5">
    <source>
        <dbReference type="ARBA" id="ARBA00022747"/>
    </source>
</evidence>
<dbReference type="GO" id="GO:0008170">
    <property type="term" value="F:N-methyltransferase activity"/>
    <property type="evidence" value="ECO:0007669"/>
    <property type="project" value="InterPro"/>
</dbReference>
<evidence type="ECO:0000256" key="3">
    <source>
        <dbReference type="ARBA" id="ARBA00022603"/>
    </source>
</evidence>
<organism evidence="9 10">
    <name type="scientific">Pseudomonas asturiensis</name>
    <dbReference type="NCBI Taxonomy" id="1190415"/>
    <lineage>
        <taxon>Bacteria</taxon>
        <taxon>Pseudomonadati</taxon>
        <taxon>Pseudomonadota</taxon>
        <taxon>Gammaproteobacteria</taxon>
        <taxon>Pseudomonadales</taxon>
        <taxon>Pseudomonadaceae</taxon>
        <taxon>Pseudomonas</taxon>
    </lineage>
</organism>
<keyword evidence="3 9" id="KW-0489">Methyltransferase</keyword>
<reference evidence="9 10" key="1">
    <citation type="submission" date="2016-11" db="EMBL/GenBank/DDBJ databases">
        <authorList>
            <person name="Jaros S."/>
            <person name="Januszkiewicz K."/>
            <person name="Wedrychowicz H."/>
        </authorList>
    </citation>
    <scope>NUCLEOTIDE SEQUENCE [LARGE SCALE GENOMIC DNA]</scope>
    <source>
        <strain evidence="9 10">LMG 26898</strain>
    </source>
</reference>
<evidence type="ECO:0000313" key="9">
    <source>
        <dbReference type="EMBL" id="SHN30495.1"/>
    </source>
</evidence>
<evidence type="ECO:0000256" key="4">
    <source>
        <dbReference type="ARBA" id="ARBA00022679"/>
    </source>
</evidence>
<comment type="similarity">
    <text evidence="1">Belongs to the N(4)/N(6)-methyltransferase family.</text>
</comment>
<dbReference type="GO" id="GO:0009007">
    <property type="term" value="F:site-specific DNA-methyltransferase (adenine-specific) activity"/>
    <property type="evidence" value="ECO:0007669"/>
    <property type="project" value="UniProtKB-EC"/>
</dbReference>
<keyword evidence="6" id="KW-0238">DNA-binding</keyword>
<gene>
    <name evidence="9" type="ORF">SAMN05216593_12710</name>
</gene>
<evidence type="ECO:0000259" key="8">
    <source>
        <dbReference type="Pfam" id="PF02384"/>
    </source>
</evidence>
<dbReference type="Pfam" id="PF02384">
    <property type="entry name" value="N6_Mtase"/>
    <property type="match status" value="1"/>
</dbReference>
<dbReference type="EMBL" id="FRDA01000027">
    <property type="protein sequence ID" value="SHN30495.1"/>
    <property type="molecule type" value="Genomic_DNA"/>
</dbReference>
<dbReference type="Gene3D" id="3.40.50.150">
    <property type="entry name" value="Vaccinia Virus protein VP39"/>
    <property type="match status" value="1"/>
</dbReference>
<feature type="domain" description="DNA methylase adenine-specific" evidence="8">
    <location>
        <begin position="43"/>
        <end position="233"/>
    </location>
</feature>
<dbReference type="PANTHER" id="PTHR33841:SF6">
    <property type="entry name" value="TYPE II METHYLTRANSFERASE M.HINDII"/>
    <property type="match status" value="1"/>
</dbReference>
<proteinExistence type="inferred from homology"/>
<dbReference type="RefSeq" id="WP_073173135.1">
    <property type="nucleotide sequence ID" value="NZ_FRDA01000027.1"/>
</dbReference>
<accession>A0A1M7QHH8</accession>
<protein>
    <recommendedName>
        <fullName evidence="2">site-specific DNA-methyltransferase (adenine-specific)</fullName>
        <ecNumber evidence="2">2.1.1.72</ecNumber>
    </recommendedName>
</protein>
<dbReference type="AlphaFoldDB" id="A0A1M7QHH8"/>
<dbReference type="InterPro" id="IPR003356">
    <property type="entry name" value="DNA_methylase_A-5"/>
</dbReference>
<dbReference type="STRING" id="1190415.SAMN05216593_12710"/>
<dbReference type="GO" id="GO:0003677">
    <property type="term" value="F:DNA binding"/>
    <property type="evidence" value="ECO:0007669"/>
    <property type="project" value="UniProtKB-KW"/>
</dbReference>
<dbReference type="PANTHER" id="PTHR33841">
    <property type="entry name" value="DNA METHYLTRANSFERASE YEEA-RELATED"/>
    <property type="match status" value="1"/>
</dbReference>
<dbReference type="InterPro" id="IPR029063">
    <property type="entry name" value="SAM-dependent_MTases_sf"/>
</dbReference>
<dbReference type="Proteomes" id="UP000183983">
    <property type="component" value="Unassembled WGS sequence"/>
</dbReference>
<dbReference type="PRINTS" id="PR00507">
    <property type="entry name" value="N12N6MTFRASE"/>
</dbReference>
<name>A0A1M7QHH8_9PSED</name>
<evidence type="ECO:0000256" key="1">
    <source>
        <dbReference type="ARBA" id="ARBA00006594"/>
    </source>
</evidence>
<evidence type="ECO:0000256" key="2">
    <source>
        <dbReference type="ARBA" id="ARBA00011900"/>
    </source>
</evidence>
<keyword evidence="5" id="KW-0680">Restriction system</keyword>
<evidence type="ECO:0000256" key="7">
    <source>
        <dbReference type="ARBA" id="ARBA00047942"/>
    </source>
</evidence>
<dbReference type="EC" id="2.1.1.72" evidence="2"/>
<dbReference type="GO" id="GO:0032259">
    <property type="term" value="P:methylation"/>
    <property type="evidence" value="ECO:0007669"/>
    <property type="project" value="UniProtKB-KW"/>
</dbReference>
<evidence type="ECO:0000256" key="6">
    <source>
        <dbReference type="ARBA" id="ARBA00023125"/>
    </source>
</evidence>
<dbReference type="GO" id="GO:0009307">
    <property type="term" value="P:DNA restriction-modification system"/>
    <property type="evidence" value="ECO:0007669"/>
    <property type="project" value="UniProtKB-KW"/>
</dbReference>
<sequence length="437" mass="48623">MSAQERVQSLRAAEQFYRHKQTQVIEKDEYRLVSFENIQEEEERLLSVMGAKQRKRQGVFFTPHELAKLAISKIDFIANSNVFDPACGTGNLLVEFANGFEAKDSLAECLTEWNKILYGLDINCEFVSVAKKKIINLAISKGAIPSCGIKLKDAMALLSNIKVGDFLVEYHNYSGVIHNVVMNPPFCPIDTPQGVRWTSGKSNAAALFTAHAIDIIPIGGRILGILPDVLKSGSRYNTWRNKVFNLVNPKIEDFGSFEKDVQIDVFVFSGAKETELNVEENLGADDVGECIHLLADKFTVSVGPVVPHRDPLVGIDAPFAHAKILPPWSTVTQLAERIRHPGRKVKCPFIAVRRTSSPKDKFRVVGTIVDCEDAVAVENHIIAVCPNDGTMEACISLLKLFKTSEVNDYINSKIRCRHLTVGVIKSLPIGEWYEQKE</sequence>
<dbReference type="OrthoDB" id="9784823at2"/>
<comment type="catalytic activity">
    <reaction evidence="7">
        <text>a 2'-deoxyadenosine in DNA + S-adenosyl-L-methionine = an N(6)-methyl-2'-deoxyadenosine in DNA + S-adenosyl-L-homocysteine + H(+)</text>
        <dbReference type="Rhea" id="RHEA:15197"/>
        <dbReference type="Rhea" id="RHEA-COMP:12418"/>
        <dbReference type="Rhea" id="RHEA-COMP:12419"/>
        <dbReference type="ChEBI" id="CHEBI:15378"/>
        <dbReference type="ChEBI" id="CHEBI:57856"/>
        <dbReference type="ChEBI" id="CHEBI:59789"/>
        <dbReference type="ChEBI" id="CHEBI:90615"/>
        <dbReference type="ChEBI" id="CHEBI:90616"/>
        <dbReference type="EC" id="2.1.1.72"/>
    </reaction>
</comment>
<dbReference type="InterPro" id="IPR050953">
    <property type="entry name" value="N4_N6_ade-DNA_methylase"/>
</dbReference>
<dbReference type="SUPFAM" id="SSF53335">
    <property type="entry name" value="S-adenosyl-L-methionine-dependent methyltransferases"/>
    <property type="match status" value="1"/>
</dbReference>
<evidence type="ECO:0000313" key="10">
    <source>
        <dbReference type="Proteomes" id="UP000183983"/>
    </source>
</evidence>
<keyword evidence="4" id="KW-0808">Transferase</keyword>